<accession>A0A5J4U9H6</accession>
<evidence type="ECO:0000313" key="3">
    <source>
        <dbReference type="Proteomes" id="UP000324800"/>
    </source>
</evidence>
<feature type="region of interest" description="Disordered" evidence="1">
    <location>
        <begin position="63"/>
        <end position="91"/>
    </location>
</feature>
<dbReference type="AlphaFoldDB" id="A0A5J4U9H6"/>
<gene>
    <name evidence="2" type="ORF">EZS28_037921</name>
</gene>
<comment type="caution">
    <text evidence="2">The sequence shown here is derived from an EMBL/GenBank/DDBJ whole genome shotgun (WGS) entry which is preliminary data.</text>
</comment>
<evidence type="ECO:0000256" key="1">
    <source>
        <dbReference type="SAM" id="MobiDB-lite"/>
    </source>
</evidence>
<sequence length="91" mass="10306">MKVDQLRLQYKQGLYSYLRSSIQKPQWLSHLYQPFQPLQPFQSFEIQQTPYAASQFNYEGEAAAGSGFQPRGRGGRGKGAYNSNFIPLGGQ</sequence>
<organism evidence="2 3">
    <name type="scientific">Streblomastix strix</name>
    <dbReference type="NCBI Taxonomy" id="222440"/>
    <lineage>
        <taxon>Eukaryota</taxon>
        <taxon>Metamonada</taxon>
        <taxon>Preaxostyla</taxon>
        <taxon>Oxymonadida</taxon>
        <taxon>Streblomastigidae</taxon>
        <taxon>Streblomastix</taxon>
    </lineage>
</organism>
<proteinExistence type="predicted"/>
<name>A0A5J4U9H6_9EUKA</name>
<reference evidence="2 3" key="1">
    <citation type="submission" date="2019-03" db="EMBL/GenBank/DDBJ databases">
        <title>Single cell metagenomics reveals metabolic interactions within the superorganism composed of flagellate Streblomastix strix and complex community of Bacteroidetes bacteria on its surface.</title>
        <authorList>
            <person name="Treitli S.C."/>
            <person name="Kolisko M."/>
            <person name="Husnik F."/>
            <person name="Keeling P."/>
            <person name="Hampl V."/>
        </authorList>
    </citation>
    <scope>NUCLEOTIDE SEQUENCE [LARGE SCALE GENOMIC DNA]</scope>
    <source>
        <strain evidence="2">ST1C</strain>
    </source>
</reference>
<protein>
    <submittedName>
        <fullName evidence="2">Uncharacterized protein</fullName>
    </submittedName>
</protein>
<evidence type="ECO:0000313" key="2">
    <source>
        <dbReference type="EMBL" id="KAA6366552.1"/>
    </source>
</evidence>
<dbReference type="EMBL" id="SNRW01019262">
    <property type="protein sequence ID" value="KAA6366552.1"/>
    <property type="molecule type" value="Genomic_DNA"/>
</dbReference>
<dbReference type="Proteomes" id="UP000324800">
    <property type="component" value="Unassembled WGS sequence"/>
</dbReference>